<sequence>MTASAPEDGVGASVRQMQEHMRDLAASGSAWEMELDRRGVLDEGTLEVAWMEEHARELVQRLSASS</sequence>
<name>A0A1L5P3G6_RHIET</name>
<dbReference type="EMBL" id="CP017241">
    <property type="protein sequence ID" value="APO74675.1"/>
    <property type="molecule type" value="Genomic_DNA"/>
</dbReference>
<accession>A0A1L5P3G6</accession>
<dbReference type="AlphaFoldDB" id="A0A1L5P3G6"/>
<protein>
    <submittedName>
        <fullName evidence="1">Uncharacterized protein</fullName>
    </submittedName>
</protein>
<evidence type="ECO:0000313" key="2">
    <source>
        <dbReference type="Proteomes" id="UP000185109"/>
    </source>
</evidence>
<reference evidence="1 2" key="1">
    <citation type="submission" date="2016-09" db="EMBL/GenBank/DDBJ databases">
        <title>The complete genome sequences of Rhizobium gallicum, symbiovars gallicum and phaseoli, symbionts associated to common bean (Phaseolus vulgaris).</title>
        <authorList>
            <person name="Bustos P."/>
            <person name="Santamaria R.I."/>
            <person name="Perez-Carrascal O.M."/>
            <person name="Juarez S."/>
            <person name="Lozano L."/>
            <person name="Martinez-Flores I."/>
            <person name="Martinez-Romero E."/>
            <person name="Cevallos M."/>
            <person name="Romero D."/>
            <person name="Davila G."/>
            <person name="Gonzalez V."/>
        </authorList>
    </citation>
    <scope>NUCLEOTIDE SEQUENCE [LARGE SCALE GENOMIC DNA]</scope>
    <source>
        <strain evidence="1 2">8C-3</strain>
    </source>
</reference>
<dbReference type="Proteomes" id="UP000185109">
    <property type="component" value="Chromosome"/>
</dbReference>
<gene>
    <name evidence="1" type="ORF">AM571_CH01860</name>
</gene>
<organism evidence="1 2">
    <name type="scientific">Rhizobium etli 8C-3</name>
    <dbReference type="NCBI Taxonomy" id="538025"/>
    <lineage>
        <taxon>Bacteria</taxon>
        <taxon>Pseudomonadati</taxon>
        <taxon>Pseudomonadota</taxon>
        <taxon>Alphaproteobacteria</taxon>
        <taxon>Hyphomicrobiales</taxon>
        <taxon>Rhizobiaceae</taxon>
        <taxon>Rhizobium/Agrobacterium group</taxon>
        <taxon>Rhizobium</taxon>
    </lineage>
</organism>
<proteinExistence type="predicted"/>
<evidence type="ECO:0000313" key="1">
    <source>
        <dbReference type="EMBL" id="APO74675.1"/>
    </source>
</evidence>